<sequence>MLLLCMLANGERKRPDKDRHLEQNLSQKFMPSSRQTVKRQDKLKN</sequence>
<dbReference type="RefSeq" id="WP_283764688.1">
    <property type="nucleotide sequence ID" value="NZ_JAQPOK010000164.1"/>
</dbReference>
<reference evidence="2 3" key="1">
    <citation type="submission" date="2023-01" db="EMBL/GenBank/DDBJ databases">
        <title>Novel diversity within Roseofilum (Cyanobacteria; Desertifilaceae) from marine benthic mats with descriptions of four novel species.</title>
        <authorList>
            <person name="Wang Y."/>
            <person name="Berthold D.E."/>
            <person name="Hu J."/>
            <person name="Lefler F.W."/>
            <person name="Laughinghouse H.D. IV."/>
        </authorList>
    </citation>
    <scope>NUCLEOTIDE SEQUENCE [LARGE SCALE GENOMIC DNA]</scope>
    <source>
        <strain evidence="2 3">BLCC-M91</strain>
    </source>
</reference>
<protein>
    <submittedName>
        <fullName evidence="2">Uncharacterized protein</fullName>
    </submittedName>
</protein>
<feature type="compositionally biased region" description="Polar residues" evidence="1">
    <location>
        <begin position="23"/>
        <end position="35"/>
    </location>
</feature>
<evidence type="ECO:0000313" key="2">
    <source>
        <dbReference type="EMBL" id="MDJ1181392.1"/>
    </source>
</evidence>
<comment type="caution">
    <text evidence="2">The sequence shown here is derived from an EMBL/GenBank/DDBJ whole genome shotgun (WGS) entry which is preliminary data.</text>
</comment>
<evidence type="ECO:0000256" key="1">
    <source>
        <dbReference type="SAM" id="MobiDB-lite"/>
    </source>
</evidence>
<proteinExistence type="predicted"/>
<gene>
    <name evidence="2" type="ORF">PJF56_21235</name>
</gene>
<dbReference type="EMBL" id="JAQPOK010000164">
    <property type="protein sequence ID" value="MDJ1181392.1"/>
    <property type="molecule type" value="Genomic_DNA"/>
</dbReference>
<organism evidence="2 3">
    <name type="scientific">Roseofilum halophilum BLCC-M91</name>
    <dbReference type="NCBI Taxonomy" id="3022259"/>
    <lineage>
        <taxon>Bacteria</taxon>
        <taxon>Bacillati</taxon>
        <taxon>Cyanobacteriota</taxon>
        <taxon>Cyanophyceae</taxon>
        <taxon>Desertifilales</taxon>
        <taxon>Desertifilaceae</taxon>
        <taxon>Roseofilum</taxon>
        <taxon>Roseofilum halophilum</taxon>
    </lineage>
</organism>
<evidence type="ECO:0000313" key="3">
    <source>
        <dbReference type="Proteomes" id="UP001231370"/>
    </source>
</evidence>
<accession>A0ABT7BQB4</accession>
<keyword evidence="3" id="KW-1185">Reference proteome</keyword>
<feature type="region of interest" description="Disordered" evidence="1">
    <location>
        <begin position="8"/>
        <end position="45"/>
    </location>
</feature>
<feature type="compositionally biased region" description="Basic and acidic residues" evidence="1">
    <location>
        <begin position="10"/>
        <end position="22"/>
    </location>
</feature>
<dbReference type="Proteomes" id="UP001231370">
    <property type="component" value="Unassembled WGS sequence"/>
</dbReference>
<name>A0ABT7BQB4_9CYAN</name>